<name>A0AAE7MRD3_ENTGA</name>
<evidence type="ECO:0000313" key="2">
    <source>
        <dbReference type="Proteomes" id="UP000516696"/>
    </source>
</evidence>
<reference evidence="1 2" key="1">
    <citation type="submission" date="2020-03" db="EMBL/GenBank/DDBJ databases">
        <title>Characterization of ganglioside-mimicking enterococci.</title>
        <authorList>
            <person name="Patry R.T."/>
            <person name="Nothaft H."/>
            <person name="Bridger R."/>
            <person name="Shajahan A."/>
            <person name="Huynh S."/>
            <person name="Sanchez S."/>
            <person name="Azadi P."/>
            <person name="Cooper K."/>
            <person name="Miller W.G."/>
            <person name="Parker C.T."/>
            <person name="Wells L."/>
            <person name="Szymanski C.M."/>
        </authorList>
    </citation>
    <scope>NUCLEOTIDE SEQUENCE [LARGE SCALE GENOMIC DNA]</scope>
    <source>
        <strain evidence="1 2">EGM181</strain>
    </source>
</reference>
<gene>
    <name evidence="1" type="ORF">EGM181_13585</name>
</gene>
<evidence type="ECO:0000313" key="1">
    <source>
        <dbReference type="EMBL" id="QOG28211.1"/>
    </source>
</evidence>
<dbReference type="EMBL" id="CP050485">
    <property type="protein sequence ID" value="QOG28211.1"/>
    <property type="molecule type" value="Genomic_DNA"/>
</dbReference>
<dbReference type="Proteomes" id="UP000516696">
    <property type="component" value="Chromosome"/>
</dbReference>
<organism evidence="1 2">
    <name type="scientific">Enterococcus gallinarum</name>
    <dbReference type="NCBI Taxonomy" id="1353"/>
    <lineage>
        <taxon>Bacteria</taxon>
        <taxon>Bacillati</taxon>
        <taxon>Bacillota</taxon>
        <taxon>Bacilli</taxon>
        <taxon>Lactobacillales</taxon>
        <taxon>Enterococcaceae</taxon>
        <taxon>Enterococcus</taxon>
    </lineage>
</organism>
<sequence length="62" mass="7196">MMQKQEASIETHDEHNQSFMILIVFNKKALAKSGDFCQCLFIQLLKSAKDITRRLAVLKKKQ</sequence>
<dbReference type="RefSeq" id="WP_123836264.1">
    <property type="nucleotide sequence ID" value="NZ_CP050485.1"/>
</dbReference>
<protein>
    <submittedName>
        <fullName evidence="1">Uncharacterized protein</fullName>
    </submittedName>
</protein>
<accession>A0AAE7MRD3</accession>
<dbReference type="AlphaFoldDB" id="A0AAE7MRD3"/>
<proteinExistence type="predicted"/>